<dbReference type="Proteomes" id="UP001431656">
    <property type="component" value="Chromosome"/>
</dbReference>
<dbReference type="InterPro" id="IPR058240">
    <property type="entry name" value="rSAM_sf"/>
</dbReference>
<dbReference type="EMBL" id="AP028056">
    <property type="protein sequence ID" value="BEH03143.1"/>
    <property type="molecule type" value="Genomic_DNA"/>
</dbReference>
<keyword evidence="3" id="KW-0408">Iron</keyword>
<keyword evidence="1" id="KW-0949">S-adenosyl-L-methionine</keyword>
<dbReference type="KEGG" id="broo:brsh051_24240"/>
<evidence type="ECO:0000256" key="2">
    <source>
        <dbReference type="ARBA" id="ARBA00022723"/>
    </source>
</evidence>
<dbReference type="GO" id="GO:0046872">
    <property type="term" value="F:metal ion binding"/>
    <property type="evidence" value="ECO:0007669"/>
    <property type="project" value="UniProtKB-KW"/>
</dbReference>
<dbReference type="RefSeq" id="WP_286265384.1">
    <property type="nucleotide sequence ID" value="NZ_AP028056.1"/>
</dbReference>
<evidence type="ECO:0000313" key="6">
    <source>
        <dbReference type="EMBL" id="BEH03143.1"/>
    </source>
</evidence>
<dbReference type="InterPro" id="IPR013785">
    <property type="entry name" value="Aldolase_TIM"/>
</dbReference>
<reference evidence="6" key="1">
    <citation type="journal article" date="2024" name="Int. J. Syst. Evol. Microbiol.">
        <title>Brooklawnia propionicigenes sp. nov., a facultatively anaerobic, propionate-producing bacterium isolated from a methanogenic reactor treating waste from cattle farms.</title>
        <authorList>
            <person name="Akita Y."/>
            <person name="Ueki A."/>
            <person name="Tonouchi A."/>
            <person name="Sugawara Y."/>
            <person name="Honma S."/>
            <person name="Kaku N."/>
            <person name="Ueki K."/>
        </authorList>
    </citation>
    <scope>NUCLEOTIDE SEQUENCE</scope>
    <source>
        <strain evidence="6">SH051</strain>
    </source>
</reference>
<protein>
    <recommendedName>
        <fullName evidence="5">Radical SAM core domain-containing protein</fullName>
    </recommendedName>
</protein>
<dbReference type="InterPro" id="IPR007197">
    <property type="entry name" value="rSAM"/>
</dbReference>
<evidence type="ECO:0000256" key="3">
    <source>
        <dbReference type="ARBA" id="ARBA00023004"/>
    </source>
</evidence>
<keyword evidence="4" id="KW-0411">Iron-sulfur</keyword>
<accession>A0AAN0KH43</accession>
<keyword evidence="2" id="KW-0479">Metal-binding</keyword>
<dbReference type="SUPFAM" id="SSF102114">
    <property type="entry name" value="Radical SAM enzymes"/>
    <property type="match status" value="1"/>
</dbReference>
<organism evidence="6 7">
    <name type="scientific">Brooklawnia propionicigenes</name>
    <dbReference type="NCBI Taxonomy" id="3041175"/>
    <lineage>
        <taxon>Bacteria</taxon>
        <taxon>Bacillati</taxon>
        <taxon>Actinomycetota</taxon>
        <taxon>Actinomycetes</taxon>
        <taxon>Propionibacteriales</taxon>
        <taxon>Propionibacteriaceae</taxon>
        <taxon>Brooklawnia</taxon>
    </lineage>
</organism>
<dbReference type="SFLD" id="SFLDS00029">
    <property type="entry name" value="Radical_SAM"/>
    <property type="match status" value="1"/>
</dbReference>
<keyword evidence="7" id="KW-1185">Reference proteome</keyword>
<evidence type="ECO:0000256" key="1">
    <source>
        <dbReference type="ARBA" id="ARBA00022691"/>
    </source>
</evidence>
<evidence type="ECO:0000259" key="5">
    <source>
        <dbReference type="Pfam" id="PF04055"/>
    </source>
</evidence>
<dbReference type="Pfam" id="PF04055">
    <property type="entry name" value="Radical_SAM"/>
    <property type="match status" value="1"/>
</dbReference>
<dbReference type="CDD" id="cd01335">
    <property type="entry name" value="Radical_SAM"/>
    <property type="match status" value="1"/>
</dbReference>
<proteinExistence type="predicted"/>
<dbReference type="AlphaFoldDB" id="A0AAN0KH43"/>
<gene>
    <name evidence="6" type="ORF">brsh051_24240</name>
</gene>
<dbReference type="Gene3D" id="3.20.20.70">
    <property type="entry name" value="Aldolase class I"/>
    <property type="match status" value="1"/>
</dbReference>
<feature type="domain" description="Radical SAM core" evidence="5">
    <location>
        <begin position="27"/>
        <end position="142"/>
    </location>
</feature>
<dbReference type="GO" id="GO:0051536">
    <property type="term" value="F:iron-sulfur cluster binding"/>
    <property type="evidence" value="ECO:0007669"/>
    <property type="project" value="UniProtKB-KW"/>
</dbReference>
<evidence type="ECO:0000256" key="4">
    <source>
        <dbReference type="ARBA" id="ARBA00023014"/>
    </source>
</evidence>
<dbReference type="GO" id="GO:0003824">
    <property type="term" value="F:catalytic activity"/>
    <property type="evidence" value="ECO:0007669"/>
    <property type="project" value="InterPro"/>
</dbReference>
<name>A0AAN0KH43_9ACTN</name>
<evidence type="ECO:0000313" key="7">
    <source>
        <dbReference type="Proteomes" id="UP001431656"/>
    </source>
</evidence>
<sequence>MEQSPAGADHTSPQNSGFLDVSRVEYLLTKRCTGWCEHCSVMTDDRNPDRSYEGLDAVVSASTVLYSAGNVTSMMVYGGEPLLYPATVQRLFQLARTHNVASRELITNGFFSRNPSVIADTVAGLVDSGVTLVHLSVDAFHQPRIPLPFVEQFITQLQANGFSELFLHPSWVVQREHQNEYNQTTEQLLAGLVDKYGVRVSQGNTIIPAGFNRHTLSDYYPRLPELPVQRCSDIPWANSPDKVHSLRFLPNGDVHICRAAILGNIYQSTITELLDSYDPFSDPILLTLLDQGVDGLVDQVASNGGHIDPQDYFGQCDLCADCMRFLKKSPQAAQHA</sequence>